<reference evidence="1 2" key="1">
    <citation type="submission" date="2020-05" db="EMBL/GenBank/DDBJ databases">
        <title>Erythrobacter mangrovi sp. nov., isolated from rhizosphere soil of mangrove plant (Kandelia candel).</title>
        <authorList>
            <person name="Ye Y.H."/>
        </authorList>
    </citation>
    <scope>NUCLEOTIDE SEQUENCE [LARGE SCALE GENOMIC DNA]</scope>
    <source>
        <strain evidence="1 2">EB310</strain>
    </source>
</reference>
<sequence>MGLDLTPLARAREGYESEWHDLVTRSLGNLELTDQELERFEEISLQPYEVVGAPQVGVDPAADDWIAGELADRMSREEAIEAGKGFFALHLIQSDGLPKYTHAGMYEGVDETCFRGSFLEDCVNVLSPEQIEAAWENRMPDDAERYGRELLQAVEDIRQNGPRETRKAGLFGLGRHRAEATIELEEQIDIVETAGRWFVFWGERGHPIHAYY</sequence>
<protein>
    <submittedName>
        <fullName evidence="1">Uncharacterized protein</fullName>
    </submittedName>
</protein>
<accession>A0A7D4BGJ1</accession>
<gene>
    <name evidence="1" type="ORF">HQR01_09310</name>
</gene>
<dbReference type="RefSeq" id="WP_173214571.1">
    <property type="nucleotide sequence ID" value="NZ_CP053921.1"/>
</dbReference>
<keyword evidence="2" id="KW-1185">Reference proteome</keyword>
<dbReference type="KEGG" id="emv:HQR01_09310"/>
<proteinExistence type="predicted"/>
<name>A0A7D4BGJ1_9SPHN</name>
<organism evidence="1 2">
    <name type="scientific">Erythrobacter mangrovi</name>
    <dbReference type="NCBI Taxonomy" id="2739433"/>
    <lineage>
        <taxon>Bacteria</taxon>
        <taxon>Pseudomonadati</taxon>
        <taxon>Pseudomonadota</taxon>
        <taxon>Alphaproteobacteria</taxon>
        <taxon>Sphingomonadales</taxon>
        <taxon>Erythrobacteraceae</taxon>
        <taxon>Erythrobacter/Porphyrobacter group</taxon>
        <taxon>Erythrobacter</taxon>
    </lineage>
</organism>
<dbReference type="Proteomes" id="UP000504693">
    <property type="component" value="Chromosome"/>
</dbReference>
<dbReference type="AlphaFoldDB" id="A0A7D4BGJ1"/>
<evidence type="ECO:0000313" key="1">
    <source>
        <dbReference type="EMBL" id="QKG71542.1"/>
    </source>
</evidence>
<dbReference type="EMBL" id="CP053921">
    <property type="protein sequence ID" value="QKG71542.1"/>
    <property type="molecule type" value="Genomic_DNA"/>
</dbReference>
<evidence type="ECO:0000313" key="2">
    <source>
        <dbReference type="Proteomes" id="UP000504693"/>
    </source>
</evidence>